<dbReference type="InterPro" id="IPR008279">
    <property type="entry name" value="PEP-util_enz_mobile_dom"/>
</dbReference>
<reference evidence="5 6" key="1">
    <citation type="journal article" date="2016" name="Nat. Commun.">
        <title>Thousands of microbial genomes shed light on interconnected biogeochemical processes in an aquifer system.</title>
        <authorList>
            <person name="Anantharaman K."/>
            <person name="Brown C.T."/>
            <person name="Hug L.A."/>
            <person name="Sharon I."/>
            <person name="Castelle C.J."/>
            <person name="Probst A.J."/>
            <person name="Thomas B.C."/>
            <person name="Singh A."/>
            <person name="Wilkins M.J."/>
            <person name="Karaoz U."/>
            <person name="Brodie E.L."/>
            <person name="Williams K.H."/>
            <person name="Hubbard S.S."/>
            <person name="Banfield J.F."/>
        </authorList>
    </citation>
    <scope>NUCLEOTIDE SEQUENCE [LARGE SCALE GENOMIC DNA]</scope>
</reference>
<evidence type="ECO:0000259" key="4">
    <source>
        <dbReference type="Pfam" id="PF00391"/>
    </source>
</evidence>
<organism evidence="5 6">
    <name type="scientific">Candidatus Curtissbacteria bacterium RIFOXYA1_FULL_41_14</name>
    <dbReference type="NCBI Taxonomy" id="1797737"/>
    <lineage>
        <taxon>Bacteria</taxon>
        <taxon>Candidatus Curtissiibacteriota</taxon>
    </lineage>
</organism>
<gene>
    <name evidence="5" type="ORF">A2196_00290</name>
</gene>
<evidence type="ECO:0000256" key="2">
    <source>
        <dbReference type="ARBA" id="ARBA00022741"/>
    </source>
</evidence>
<dbReference type="SUPFAM" id="SSF52009">
    <property type="entry name" value="Phosphohistidine domain"/>
    <property type="match status" value="1"/>
</dbReference>
<evidence type="ECO:0000313" key="5">
    <source>
        <dbReference type="EMBL" id="OGE01136.1"/>
    </source>
</evidence>
<evidence type="ECO:0000313" key="6">
    <source>
        <dbReference type="Proteomes" id="UP000176751"/>
    </source>
</evidence>
<keyword evidence="2" id="KW-0547">Nucleotide-binding</keyword>
<sequence>MKYALTVKQALLFTDLSLLGCTRSHFKKVLGIDYTFPECLIRANDIFWNFDNDTEFNDTLLKNKTLDQAVTHFNTSLGKVTQNLENITKKIVSSKKMQSSNKNELFLLFKNYYGAYSLNMPFLFHYWNVESLLIGQLKEDFHAIFGEDSEGNLQQMLIPAHETYFAREKNSMQKIVDYVYKNKKLKSFILKHKIASIIRSLQDYSTLENLISQHIKDFGFTTTSLYLGNAMSKDDVVERLKSSLEDYSLVKKSEQSKLEKNATFYKRKLLKQRKSYPEIEKRLQLACELMYWKNQRLDVMFKSDFLIHPLLENIAAKMQLGFHELVYLRYGEILKWFKTGKLPKKQELAKRIKNYALYLKNGSITLLTNEKVYPRLASEKAFRAIRVSSKLIKGDIACRGKVKGNVRIVLVTEDIQYVKRGEILVTPMTRPDMILGMEKAAAFVTDHGGMLSHAAIVAREMKKPCIVGTQNATKLLKTGMFVEVDANNGIVKVLN</sequence>
<dbReference type="GO" id="GO:0008986">
    <property type="term" value="F:pyruvate, water dikinase activity"/>
    <property type="evidence" value="ECO:0007669"/>
    <property type="project" value="InterPro"/>
</dbReference>
<name>A0A1F5HAN2_9BACT</name>
<dbReference type="Gene3D" id="3.50.30.10">
    <property type="entry name" value="Phosphohistidine domain"/>
    <property type="match status" value="1"/>
</dbReference>
<feature type="domain" description="PEP-utilising enzyme mobile" evidence="4">
    <location>
        <begin position="419"/>
        <end position="489"/>
    </location>
</feature>
<keyword evidence="3" id="KW-0067">ATP-binding</keyword>
<evidence type="ECO:0000256" key="1">
    <source>
        <dbReference type="ARBA" id="ARBA00007837"/>
    </source>
</evidence>
<dbReference type="Pfam" id="PF00391">
    <property type="entry name" value="PEP-utilizers"/>
    <property type="match status" value="1"/>
</dbReference>
<dbReference type="AlphaFoldDB" id="A0A1F5HAN2"/>
<dbReference type="GO" id="GO:0005524">
    <property type="term" value="F:ATP binding"/>
    <property type="evidence" value="ECO:0007669"/>
    <property type="project" value="UniProtKB-KW"/>
</dbReference>
<proteinExistence type="inferred from homology"/>
<dbReference type="InterPro" id="IPR006319">
    <property type="entry name" value="PEP_synth"/>
</dbReference>
<dbReference type="STRING" id="1797737.A2196_00290"/>
<dbReference type="EMBL" id="MFCA01000029">
    <property type="protein sequence ID" value="OGE01136.1"/>
    <property type="molecule type" value="Genomic_DNA"/>
</dbReference>
<protein>
    <recommendedName>
        <fullName evidence="4">PEP-utilising enzyme mobile domain-containing protein</fullName>
    </recommendedName>
</protein>
<evidence type="ECO:0000256" key="3">
    <source>
        <dbReference type="ARBA" id="ARBA00022840"/>
    </source>
</evidence>
<dbReference type="InterPro" id="IPR036637">
    <property type="entry name" value="Phosphohistidine_dom_sf"/>
</dbReference>
<comment type="similarity">
    <text evidence="1">Belongs to the PEP-utilizing enzyme family.</text>
</comment>
<dbReference type="PANTHER" id="PTHR43030">
    <property type="entry name" value="PHOSPHOENOLPYRUVATE SYNTHASE"/>
    <property type="match status" value="1"/>
</dbReference>
<accession>A0A1F5HAN2</accession>
<comment type="caution">
    <text evidence="5">The sequence shown here is derived from an EMBL/GenBank/DDBJ whole genome shotgun (WGS) entry which is preliminary data.</text>
</comment>
<dbReference type="Proteomes" id="UP000176751">
    <property type="component" value="Unassembled WGS sequence"/>
</dbReference>
<dbReference type="PANTHER" id="PTHR43030:SF1">
    <property type="entry name" value="PHOSPHOENOLPYRUVATE SYNTHASE"/>
    <property type="match status" value="1"/>
</dbReference>